<dbReference type="SUPFAM" id="SSF54427">
    <property type="entry name" value="NTF2-like"/>
    <property type="match status" value="1"/>
</dbReference>
<sequence length="143" mass="16009">MDGGRPPGDLPDGTLADEPARLVDHYLQLCEDRELDRAGRLLAPEVRIVFPGGRVYRNLDELVAGATGTYRWVRKHRDRYLVGTDGDAVSVVSLGRLYGQWPDGAGFDDIRYADVFVLRDGLIVEQHVYNDLADTVARRDPSR</sequence>
<gene>
    <name evidence="2" type="ORF">JQN83_06085</name>
</gene>
<evidence type="ECO:0000313" key="2">
    <source>
        <dbReference type="EMBL" id="MBO4160381.1"/>
    </source>
</evidence>
<dbReference type="InterPro" id="IPR037401">
    <property type="entry name" value="SnoaL-like"/>
</dbReference>
<dbReference type="Gene3D" id="3.10.450.50">
    <property type="match status" value="1"/>
</dbReference>
<name>A0ABS3V458_9ACTN</name>
<reference evidence="2 3" key="1">
    <citation type="submission" date="2021-03" db="EMBL/GenBank/DDBJ databases">
        <authorList>
            <person name="Lee D.-H."/>
        </authorList>
    </citation>
    <scope>NUCLEOTIDE SEQUENCE [LARGE SCALE GENOMIC DNA]</scope>
    <source>
        <strain evidence="2 3">MMS20-R2-23</strain>
    </source>
</reference>
<dbReference type="RefSeq" id="WP_208566054.1">
    <property type="nucleotide sequence ID" value="NZ_JAGFWR010000002.1"/>
</dbReference>
<accession>A0ABS3V458</accession>
<dbReference type="InterPro" id="IPR032710">
    <property type="entry name" value="NTF2-like_dom_sf"/>
</dbReference>
<keyword evidence="3" id="KW-1185">Reference proteome</keyword>
<evidence type="ECO:0000313" key="3">
    <source>
        <dbReference type="Proteomes" id="UP000671399"/>
    </source>
</evidence>
<dbReference type="Pfam" id="PF12680">
    <property type="entry name" value="SnoaL_2"/>
    <property type="match status" value="1"/>
</dbReference>
<dbReference type="Proteomes" id="UP000671399">
    <property type="component" value="Unassembled WGS sequence"/>
</dbReference>
<proteinExistence type="predicted"/>
<comment type="caution">
    <text evidence="2">The sequence shown here is derived from an EMBL/GenBank/DDBJ whole genome shotgun (WGS) entry which is preliminary data.</text>
</comment>
<evidence type="ECO:0000259" key="1">
    <source>
        <dbReference type="Pfam" id="PF12680"/>
    </source>
</evidence>
<protein>
    <submittedName>
        <fullName evidence="2">Nuclear transport factor 2 family protein</fullName>
    </submittedName>
</protein>
<dbReference type="EMBL" id="JAGFWR010000002">
    <property type="protein sequence ID" value="MBO4160381.1"/>
    <property type="molecule type" value="Genomic_DNA"/>
</dbReference>
<feature type="domain" description="SnoaL-like" evidence="1">
    <location>
        <begin position="23"/>
        <end position="125"/>
    </location>
</feature>
<organism evidence="2 3">
    <name type="scientific">Micromonospora antibiotica</name>
    <dbReference type="NCBI Taxonomy" id="2807623"/>
    <lineage>
        <taxon>Bacteria</taxon>
        <taxon>Bacillati</taxon>
        <taxon>Actinomycetota</taxon>
        <taxon>Actinomycetes</taxon>
        <taxon>Micromonosporales</taxon>
        <taxon>Micromonosporaceae</taxon>
        <taxon>Micromonospora</taxon>
    </lineage>
</organism>